<dbReference type="Gene3D" id="3.20.20.70">
    <property type="entry name" value="Aldolase class I"/>
    <property type="match status" value="1"/>
</dbReference>
<keyword evidence="2" id="KW-0285">Flavoprotein</keyword>
<dbReference type="Proteomes" id="UP000002195">
    <property type="component" value="Unassembled WGS sequence"/>
</dbReference>
<evidence type="ECO:0000313" key="8">
    <source>
        <dbReference type="Proteomes" id="UP000002195"/>
    </source>
</evidence>
<dbReference type="InterPro" id="IPR018517">
    <property type="entry name" value="tRNA_hU_synthase_CS"/>
</dbReference>
<dbReference type="HOGENOM" id="CLU_013299_0_3_1"/>
<dbReference type="GeneID" id="8620805"/>
<comment type="cofactor">
    <cofactor evidence="1">
        <name>FMN</name>
        <dbReference type="ChEBI" id="CHEBI:58210"/>
    </cofactor>
</comment>
<dbReference type="PaxDb" id="44689-DDB0217898"/>
<dbReference type="RefSeq" id="XP_642936.1">
    <property type="nucleotide sequence ID" value="XM_637844.1"/>
</dbReference>
<evidence type="ECO:0000256" key="3">
    <source>
        <dbReference type="ARBA" id="ARBA00022643"/>
    </source>
</evidence>
<dbReference type="Pfam" id="PF01207">
    <property type="entry name" value="Dus"/>
    <property type="match status" value="1"/>
</dbReference>
<accession>Q550J6</accession>
<comment type="caution">
    <text evidence="7">The sequence shown here is derived from an EMBL/GenBank/DDBJ whole genome shotgun (WGS) entry which is preliminary data.</text>
</comment>
<dbReference type="SUPFAM" id="SSF51395">
    <property type="entry name" value="FMN-linked oxidoreductases"/>
    <property type="match status" value="1"/>
</dbReference>
<dbReference type="STRING" id="44689.Q86L21"/>
<dbReference type="InterPro" id="IPR035587">
    <property type="entry name" value="DUS-like_FMN-bd"/>
</dbReference>
<dbReference type="AlphaFoldDB" id="Q86L21"/>
<dbReference type="OMA" id="PIVAQFF"/>
<keyword evidence="8" id="KW-1185">Reference proteome</keyword>
<keyword evidence="4" id="KW-0819">tRNA processing</keyword>
<dbReference type="KEGG" id="ddi:DDB_G0277081"/>
<dbReference type="eggNOG" id="KOG2335">
    <property type="taxonomic scope" value="Eukaryota"/>
</dbReference>
<reference evidence="7 8" key="1">
    <citation type="journal article" date="2005" name="Nature">
        <title>The genome of the social amoeba Dictyostelium discoideum.</title>
        <authorList>
            <consortium name="The Dictyostelium discoideum Sequencing Consortium"/>
            <person name="Eichinger L."/>
            <person name="Pachebat J.A."/>
            <person name="Glockner G."/>
            <person name="Rajandream M.A."/>
            <person name="Sucgang R."/>
            <person name="Berriman M."/>
            <person name="Song J."/>
            <person name="Olsen R."/>
            <person name="Szafranski K."/>
            <person name="Xu Q."/>
            <person name="Tunggal B."/>
            <person name="Kummerfeld S."/>
            <person name="Madera M."/>
            <person name="Konfortov B.A."/>
            <person name="Rivero F."/>
            <person name="Bankier A.T."/>
            <person name="Lehmann R."/>
            <person name="Hamlin N."/>
            <person name="Davies R."/>
            <person name="Gaudet P."/>
            <person name="Fey P."/>
            <person name="Pilcher K."/>
            <person name="Chen G."/>
            <person name="Saunders D."/>
            <person name="Sodergren E."/>
            <person name="Davis P."/>
            <person name="Kerhornou A."/>
            <person name="Nie X."/>
            <person name="Hall N."/>
            <person name="Anjard C."/>
            <person name="Hemphill L."/>
            <person name="Bason N."/>
            <person name="Farbrother P."/>
            <person name="Desany B."/>
            <person name="Just E."/>
            <person name="Morio T."/>
            <person name="Rost R."/>
            <person name="Churcher C."/>
            <person name="Cooper J."/>
            <person name="Haydock S."/>
            <person name="van Driessche N."/>
            <person name="Cronin A."/>
            <person name="Goodhead I."/>
            <person name="Muzny D."/>
            <person name="Mourier T."/>
            <person name="Pain A."/>
            <person name="Lu M."/>
            <person name="Harper D."/>
            <person name="Lindsay R."/>
            <person name="Hauser H."/>
            <person name="James K."/>
            <person name="Quiles M."/>
            <person name="Madan Babu M."/>
            <person name="Saito T."/>
            <person name="Buchrieser C."/>
            <person name="Wardroper A."/>
            <person name="Felder M."/>
            <person name="Thangavelu M."/>
            <person name="Johnson D."/>
            <person name="Knights A."/>
            <person name="Loulseged H."/>
            <person name="Mungall K."/>
            <person name="Oliver K."/>
            <person name="Price C."/>
            <person name="Quail M.A."/>
            <person name="Urushihara H."/>
            <person name="Hernandez J."/>
            <person name="Rabbinowitsch E."/>
            <person name="Steffen D."/>
            <person name="Sanders M."/>
            <person name="Ma J."/>
            <person name="Kohara Y."/>
            <person name="Sharp S."/>
            <person name="Simmonds M."/>
            <person name="Spiegler S."/>
            <person name="Tivey A."/>
            <person name="Sugano S."/>
            <person name="White B."/>
            <person name="Walker D."/>
            <person name="Woodward J."/>
            <person name="Winckler T."/>
            <person name="Tanaka Y."/>
            <person name="Shaulsky G."/>
            <person name="Schleicher M."/>
            <person name="Weinstock G."/>
            <person name="Rosenthal A."/>
            <person name="Cox E.C."/>
            <person name="Chisholm R.L."/>
            <person name="Gibbs R."/>
            <person name="Loomis W.F."/>
            <person name="Platzer M."/>
            <person name="Kay R.R."/>
            <person name="Williams J."/>
            <person name="Dear P.H."/>
            <person name="Noegel A.A."/>
            <person name="Barrell B."/>
            <person name="Kuspa A."/>
        </authorList>
    </citation>
    <scope>NUCLEOTIDE SEQUENCE [LARGE SCALE GENOMIC DNA]</scope>
    <source>
        <strain evidence="7 8">AX4</strain>
    </source>
</reference>
<dbReference type="GO" id="GO:0017150">
    <property type="term" value="F:tRNA dihydrouridine synthase activity"/>
    <property type="evidence" value="ECO:0000318"/>
    <property type="project" value="GO_Central"/>
</dbReference>
<dbReference type="FunFam" id="3.20.20.70:FF:000478">
    <property type="entry name" value="tRNA-dihydrouridine synthase"/>
    <property type="match status" value="1"/>
</dbReference>
<accession>Q86L21</accession>
<dbReference type="CDD" id="cd02801">
    <property type="entry name" value="DUS_like_FMN"/>
    <property type="match status" value="1"/>
</dbReference>
<dbReference type="InterPro" id="IPR013785">
    <property type="entry name" value="Aldolase_TIM"/>
</dbReference>
<gene>
    <name evidence="7" type="ORF">DDB_G0277081</name>
</gene>
<dbReference type="EMBL" id="AAFI02000019">
    <property type="protein sequence ID" value="EAL69042.1"/>
    <property type="molecule type" value="Genomic_DNA"/>
</dbReference>
<dbReference type="PhylomeDB" id="Q86L21"/>
<evidence type="ECO:0000256" key="1">
    <source>
        <dbReference type="ARBA" id="ARBA00001917"/>
    </source>
</evidence>
<dbReference type="InParanoid" id="Q86L21"/>
<feature type="domain" description="DUS-like FMN-binding" evidence="6">
    <location>
        <begin position="15"/>
        <end position="254"/>
    </location>
</feature>
<name>Q86L21_DICDI</name>
<evidence type="ECO:0000256" key="4">
    <source>
        <dbReference type="ARBA" id="ARBA00022694"/>
    </source>
</evidence>
<dbReference type="GO" id="GO:0050660">
    <property type="term" value="F:flavin adenine dinucleotide binding"/>
    <property type="evidence" value="ECO:0007669"/>
    <property type="project" value="InterPro"/>
</dbReference>
<dbReference type="dictyBase" id="DDB_G0277081"/>
<keyword evidence="5" id="KW-0560">Oxidoreductase</keyword>
<organism evidence="7 8">
    <name type="scientific">Dictyostelium discoideum</name>
    <name type="common">Social amoeba</name>
    <dbReference type="NCBI Taxonomy" id="44689"/>
    <lineage>
        <taxon>Eukaryota</taxon>
        <taxon>Amoebozoa</taxon>
        <taxon>Evosea</taxon>
        <taxon>Eumycetozoa</taxon>
        <taxon>Dictyostelia</taxon>
        <taxon>Dictyosteliales</taxon>
        <taxon>Dictyosteliaceae</taxon>
        <taxon>Dictyostelium</taxon>
    </lineage>
</organism>
<dbReference type="PANTHER" id="PTHR11082:SF25">
    <property type="entry name" value="DUS-LIKE FMN-BINDING DOMAIN-CONTAINING PROTEIN"/>
    <property type="match status" value="1"/>
</dbReference>
<sequence length="392" mass="44369">MNGFWNKLSKPIFSLAPMADVTDISFRFLLANCMGKPNVIFNEFVSADGLARNREALIDKLGYSTQEKPIVAQFFGNKPEYFYESAKIANELGYDGVDINMGCPSRKVLSPKQASGAALITNPSLAKEIVKITKEALNFEKPVSVKTRIGFDKIEIDEWIPLILESEPACLTLHLRTKKELSLVPAHWEHQVLDRVVELRNQISPNTLLVGNGDVETYEQGIDYINQFGIDGVMIGRAVYGNPWLFNKNLVIQYQPGLNVNPTEKQKKLMDQQLKLSNGLIIDENELLIEITLKEVLTTMVKHIIISEILTPRKPIRTLFSHFNSYLKCCSNLGGTTNLKKVLFDCETSEQVLNQLNNYLIFKNKSDQLLNYSEIKLSIQNLINNSILIRMD</sequence>
<evidence type="ECO:0000259" key="6">
    <source>
        <dbReference type="Pfam" id="PF01207"/>
    </source>
</evidence>
<evidence type="ECO:0000256" key="2">
    <source>
        <dbReference type="ARBA" id="ARBA00022630"/>
    </source>
</evidence>
<proteinExistence type="predicted"/>
<dbReference type="PROSITE" id="PS01136">
    <property type="entry name" value="UPF0034"/>
    <property type="match status" value="1"/>
</dbReference>
<dbReference type="SMR" id="Q86L21"/>
<evidence type="ECO:0000256" key="5">
    <source>
        <dbReference type="ARBA" id="ARBA00023002"/>
    </source>
</evidence>
<dbReference type="PANTHER" id="PTHR11082">
    <property type="entry name" value="TRNA-DIHYDROURIDINE SYNTHASE"/>
    <property type="match status" value="1"/>
</dbReference>
<keyword evidence="3" id="KW-0288">FMN</keyword>
<protein>
    <recommendedName>
        <fullName evidence="6">DUS-like FMN-binding domain-containing protein</fullName>
    </recommendedName>
</protein>
<evidence type="ECO:0000313" key="7">
    <source>
        <dbReference type="EMBL" id="EAL69042.1"/>
    </source>
</evidence>
<dbReference type="VEuPathDB" id="AmoebaDB:DDB_G0277081"/>